<comment type="caution">
    <text evidence="1">The sequence shown here is derived from an EMBL/GenBank/DDBJ whole genome shotgun (WGS) entry which is preliminary data.</text>
</comment>
<dbReference type="InterPro" id="IPR021284">
    <property type="entry name" value="DUF2750"/>
</dbReference>
<evidence type="ECO:0000313" key="2">
    <source>
        <dbReference type="Proteomes" id="UP000305675"/>
    </source>
</evidence>
<dbReference type="AlphaFoldDB" id="A0A4U1BRH4"/>
<proteinExistence type="predicted"/>
<accession>A0A4U1BRH4</accession>
<reference evidence="1 2" key="1">
    <citation type="submission" date="2019-04" db="EMBL/GenBank/DDBJ databases">
        <authorList>
            <person name="Hwang J.C."/>
        </authorList>
    </citation>
    <scope>NUCLEOTIDE SEQUENCE [LARGE SCALE GENOMIC DNA]</scope>
    <source>
        <strain evidence="1 2">IMCC35002</strain>
    </source>
</reference>
<evidence type="ECO:0000313" key="1">
    <source>
        <dbReference type="EMBL" id="TKB57370.1"/>
    </source>
</evidence>
<dbReference type="Pfam" id="PF11042">
    <property type="entry name" value="DUF2750"/>
    <property type="match status" value="1"/>
</dbReference>
<gene>
    <name evidence="1" type="ORF">FCL42_03570</name>
</gene>
<dbReference type="RefSeq" id="WP_136862016.1">
    <property type="nucleotide sequence ID" value="NZ_SWCJ01000002.1"/>
</dbReference>
<protein>
    <submittedName>
        <fullName evidence="1">DUF2750 domain-containing protein</fullName>
    </submittedName>
</protein>
<sequence length="127" mass="14783">MSDAIPHKEIDAMNAEERLQYLLKTAAQTRKLWLLIDEYGSVMFNTDDEEGVPVWPHEELALAWATDEWKHCRAEAISTAKWHSRWTRGLEDDQLAVIAFPHGQEEGVVLFPEEFDFELSRKENKAR</sequence>
<dbReference type="Proteomes" id="UP000305675">
    <property type="component" value="Unassembled WGS sequence"/>
</dbReference>
<dbReference type="OrthoDB" id="2936081at2"/>
<keyword evidence="2" id="KW-1185">Reference proteome</keyword>
<organism evidence="1 2">
    <name type="scientific">Ferrimonas aestuarii</name>
    <dbReference type="NCBI Taxonomy" id="2569539"/>
    <lineage>
        <taxon>Bacteria</taxon>
        <taxon>Pseudomonadati</taxon>
        <taxon>Pseudomonadota</taxon>
        <taxon>Gammaproteobacteria</taxon>
        <taxon>Alteromonadales</taxon>
        <taxon>Ferrimonadaceae</taxon>
        <taxon>Ferrimonas</taxon>
    </lineage>
</organism>
<name>A0A4U1BRH4_9GAMM</name>
<dbReference type="EMBL" id="SWCJ01000002">
    <property type="protein sequence ID" value="TKB57370.1"/>
    <property type="molecule type" value="Genomic_DNA"/>
</dbReference>